<keyword evidence="3" id="KW-0067">ATP-binding</keyword>
<dbReference type="PANTHER" id="PTHR12835">
    <property type="entry name" value="BIOTIN PROTEIN LIGASE"/>
    <property type="match status" value="1"/>
</dbReference>
<dbReference type="GO" id="GO:0005737">
    <property type="term" value="C:cytoplasm"/>
    <property type="evidence" value="ECO:0007669"/>
    <property type="project" value="TreeGrafter"/>
</dbReference>
<reference evidence="9" key="1">
    <citation type="submission" date="2010-04" db="EMBL/GenBank/DDBJ databases">
        <title>Complete genome sequence of Nitrosococcus halophilus Nc4, a salt-adapted, aerobic obligate ammonia-oxidizing sulfur purple bacterium.</title>
        <authorList>
            <consortium name="US DOE Joint Genome Institute"/>
            <person name="Campbell M.A."/>
            <person name="Malfatti S.A."/>
            <person name="Chain P.S.G."/>
            <person name="Heidelberg J.F."/>
            <person name="Ward B.B."/>
            <person name="Klotz M.G."/>
        </authorList>
    </citation>
    <scope>NUCLEOTIDE SEQUENCE [LARGE SCALE GENOMIC DNA]</scope>
    <source>
        <strain evidence="9">Nc4</strain>
    </source>
</reference>
<dbReference type="SUPFAM" id="SSF55681">
    <property type="entry name" value="Class II aaRS and biotin synthetases"/>
    <property type="match status" value="1"/>
</dbReference>
<dbReference type="Gene3D" id="3.30.930.10">
    <property type="entry name" value="Bira Bifunctional Protein, Domain 2"/>
    <property type="match status" value="1"/>
</dbReference>
<organism evidence="8 9">
    <name type="scientific">Nitrosococcus halophilus (strain Nc4)</name>
    <dbReference type="NCBI Taxonomy" id="472759"/>
    <lineage>
        <taxon>Bacteria</taxon>
        <taxon>Pseudomonadati</taxon>
        <taxon>Pseudomonadota</taxon>
        <taxon>Gammaproteobacteria</taxon>
        <taxon>Chromatiales</taxon>
        <taxon>Chromatiaceae</taxon>
        <taxon>Nitrosococcus</taxon>
    </lineage>
</organism>
<evidence type="ECO:0000256" key="6">
    <source>
        <dbReference type="ARBA" id="ARBA00047846"/>
    </source>
</evidence>
<dbReference type="AlphaFoldDB" id="D5BX39"/>
<dbReference type="InterPro" id="IPR045864">
    <property type="entry name" value="aa-tRNA-synth_II/BPL/LPL"/>
</dbReference>
<dbReference type="InterPro" id="IPR004408">
    <property type="entry name" value="Biotin_CoA_COase_ligase"/>
</dbReference>
<dbReference type="NCBIfam" id="TIGR00121">
    <property type="entry name" value="birA_ligase"/>
    <property type="match status" value="1"/>
</dbReference>
<evidence type="ECO:0000256" key="4">
    <source>
        <dbReference type="ARBA" id="ARBA00023267"/>
    </source>
</evidence>
<evidence type="ECO:0000256" key="5">
    <source>
        <dbReference type="ARBA" id="ARBA00024227"/>
    </source>
</evidence>
<dbReference type="GO" id="GO:0004077">
    <property type="term" value="F:biotin--[biotin carboxyl-carrier protein] ligase activity"/>
    <property type="evidence" value="ECO:0007669"/>
    <property type="project" value="UniProtKB-EC"/>
</dbReference>
<dbReference type="GO" id="GO:0005524">
    <property type="term" value="F:ATP binding"/>
    <property type="evidence" value="ECO:0007669"/>
    <property type="project" value="UniProtKB-KW"/>
</dbReference>
<dbReference type="KEGG" id="nhl:Nhal_2646"/>
<dbReference type="PANTHER" id="PTHR12835:SF5">
    <property type="entry name" value="BIOTIN--PROTEIN LIGASE"/>
    <property type="match status" value="1"/>
</dbReference>
<accession>D5BX39</accession>
<dbReference type="Proteomes" id="UP000001844">
    <property type="component" value="Chromosome"/>
</dbReference>
<dbReference type="Pfam" id="PF03099">
    <property type="entry name" value="BPL_LplA_LipB"/>
    <property type="match status" value="1"/>
</dbReference>
<dbReference type="SUPFAM" id="SSF50037">
    <property type="entry name" value="C-terminal domain of transcriptional repressors"/>
    <property type="match status" value="1"/>
</dbReference>
<gene>
    <name evidence="8" type="ordered locus">Nhal_2646</name>
</gene>
<dbReference type="Pfam" id="PF02237">
    <property type="entry name" value="BPL_C"/>
    <property type="match status" value="1"/>
</dbReference>
<evidence type="ECO:0000256" key="1">
    <source>
        <dbReference type="ARBA" id="ARBA00022598"/>
    </source>
</evidence>
<keyword evidence="2" id="KW-0547">Nucleotide-binding</keyword>
<evidence type="ECO:0000259" key="7">
    <source>
        <dbReference type="PROSITE" id="PS51733"/>
    </source>
</evidence>
<name>D5BX39_NITHN</name>
<dbReference type="STRING" id="472759.Nhal_2646"/>
<dbReference type="CDD" id="cd16442">
    <property type="entry name" value="BPL"/>
    <property type="match status" value="1"/>
</dbReference>
<dbReference type="PROSITE" id="PS51733">
    <property type="entry name" value="BPL_LPL_CATALYTIC"/>
    <property type="match status" value="1"/>
</dbReference>
<dbReference type="EMBL" id="CP001798">
    <property type="protein sequence ID" value="ADE15722.1"/>
    <property type="molecule type" value="Genomic_DNA"/>
</dbReference>
<dbReference type="InterPro" id="IPR004143">
    <property type="entry name" value="BPL_LPL_catalytic"/>
</dbReference>
<dbReference type="InterPro" id="IPR008988">
    <property type="entry name" value="Transcriptional_repressor_C"/>
</dbReference>
<evidence type="ECO:0000256" key="3">
    <source>
        <dbReference type="ARBA" id="ARBA00022840"/>
    </source>
</evidence>
<dbReference type="EC" id="6.3.4.15" evidence="5"/>
<evidence type="ECO:0000256" key="2">
    <source>
        <dbReference type="ARBA" id="ARBA00022741"/>
    </source>
</evidence>
<dbReference type="eggNOG" id="COG0340">
    <property type="taxonomic scope" value="Bacteria"/>
</dbReference>
<protein>
    <recommendedName>
        <fullName evidence="5">biotin--[biotin carboxyl-carrier protein] ligase</fullName>
        <ecNumber evidence="5">6.3.4.15</ecNumber>
    </recommendedName>
</protein>
<dbReference type="Gene3D" id="2.30.30.100">
    <property type="match status" value="1"/>
</dbReference>
<evidence type="ECO:0000313" key="9">
    <source>
        <dbReference type="Proteomes" id="UP000001844"/>
    </source>
</evidence>
<proteinExistence type="predicted"/>
<dbReference type="InterPro" id="IPR003142">
    <property type="entry name" value="BPL_C"/>
</dbReference>
<dbReference type="HOGENOM" id="CLU_051096_4_0_6"/>
<feature type="domain" description="BPL/LPL catalytic" evidence="7">
    <location>
        <begin position="20"/>
        <end position="216"/>
    </location>
</feature>
<evidence type="ECO:0000313" key="8">
    <source>
        <dbReference type="EMBL" id="ADE15722.1"/>
    </source>
</evidence>
<keyword evidence="4" id="KW-0092">Biotin</keyword>
<keyword evidence="9" id="KW-1185">Reference proteome</keyword>
<keyword evidence="1 8" id="KW-0436">Ligase</keyword>
<comment type="catalytic activity">
    <reaction evidence="6">
        <text>biotin + L-lysyl-[protein] + ATP = N(6)-biotinyl-L-lysyl-[protein] + AMP + diphosphate + H(+)</text>
        <dbReference type="Rhea" id="RHEA:11756"/>
        <dbReference type="Rhea" id="RHEA-COMP:9752"/>
        <dbReference type="Rhea" id="RHEA-COMP:10505"/>
        <dbReference type="ChEBI" id="CHEBI:15378"/>
        <dbReference type="ChEBI" id="CHEBI:29969"/>
        <dbReference type="ChEBI" id="CHEBI:30616"/>
        <dbReference type="ChEBI" id="CHEBI:33019"/>
        <dbReference type="ChEBI" id="CHEBI:57586"/>
        <dbReference type="ChEBI" id="CHEBI:83144"/>
        <dbReference type="ChEBI" id="CHEBI:456215"/>
        <dbReference type="EC" id="6.3.4.15"/>
    </reaction>
</comment>
<sequence length="282" mass="31511">MLCALLLTSQGNLLQTDIIPLKPKLIWAAMEEDSLKWLSRLEIHTELDSTNRYLLARAKAGTHRGVICLAETQSAGKGRHERPWISPLSGNIYLSLLWHFFKGPRFLSGLSVAAGVAVLRALQNQGVTNAGLKWPNDVVWDDRKLGGILVELLPKGEITGAVIGVGINVDMPVSYRERLDQPCADLREATRDQPIDRNQLAGRLIHHLLLVMHNFESQGLGDCLDDWRKWDACYQREVYLYMDNRVISGTAWGIDEKGALLLQGEEGMSCYLCGEVSLRPVK</sequence>